<evidence type="ECO:0000313" key="5">
    <source>
        <dbReference type="Proteomes" id="UP000053144"/>
    </source>
</evidence>
<reference evidence="5" key="1">
    <citation type="journal article" date="2015" name="Proc. Natl. Acad. Sci. U.S.A.">
        <title>Genome sequencing of adzuki bean (Vigna angularis) provides insight into high starch and low fat accumulation and domestication.</title>
        <authorList>
            <person name="Yang K."/>
            <person name="Tian Z."/>
            <person name="Chen C."/>
            <person name="Luo L."/>
            <person name="Zhao B."/>
            <person name="Wang Z."/>
            <person name="Yu L."/>
            <person name="Li Y."/>
            <person name="Sun Y."/>
            <person name="Li W."/>
            <person name="Chen Y."/>
            <person name="Li Y."/>
            <person name="Zhang Y."/>
            <person name="Ai D."/>
            <person name="Zhao J."/>
            <person name="Shang C."/>
            <person name="Ma Y."/>
            <person name="Wu B."/>
            <person name="Wang M."/>
            <person name="Gao L."/>
            <person name="Sun D."/>
            <person name="Zhang P."/>
            <person name="Guo F."/>
            <person name="Wang W."/>
            <person name="Li Y."/>
            <person name="Wang J."/>
            <person name="Varshney R.K."/>
            <person name="Wang J."/>
            <person name="Ling H.Q."/>
            <person name="Wan P."/>
        </authorList>
    </citation>
    <scope>NUCLEOTIDE SEQUENCE</scope>
    <source>
        <strain evidence="5">cv. Jingnong 6</strain>
    </source>
</reference>
<dbReference type="Gramene" id="KOM31999">
    <property type="protein sequence ID" value="KOM31999"/>
    <property type="gene ID" value="LR48_Vigan01g155500"/>
</dbReference>
<gene>
    <name evidence="4" type="ORF">LR48_Vigan01g155500</name>
</gene>
<dbReference type="PANTHER" id="PTHR31099">
    <property type="entry name" value="OS06G0165300 PROTEIN"/>
    <property type="match status" value="1"/>
</dbReference>
<feature type="compositionally biased region" description="Low complexity" evidence="2">
    <location>
        <begin position="26"/>
        <end position="35"/>
    </location>
</feature>
<protein>
    <recommendedName>
        <fullName evidence="3">Transposase (putative) gypsy type domain-containing protein</fullName>
    </recommendedName>
</protein>
<feature type="compositionally biased region" description="Gly residues" evidence="2">
    <location>
        <begin position="16"/>
        <end position="25"/>
    </location>
</feature>
<feature type="domain" description="Transposase (putative) gypsy type" evidence="3">
    <location>
        <begin position="164"/>
        <end position="221"/>
    </location>
</feature>
<dbReference type="AlphaFoldDB" id="A0A0L9TPD6"/>
<accession>A0A0L9TPD6</accession>
<evidence type="ECO:0000256" key="1">
    <source>
        <dbReference type="SAM" id="Coils"/>
    </source>
</evidence>
<organism evidence="4 5">
    <name type="scientific">Phaseolus angularis</name>
    <name type="common">Azuki bean</name>
    <name type="synonym">Vigna angularis</name>
    <dbReference type="NCBI Taxonomy" id="3914"/>
    <lineage>
        <taxon>Eukaryota</taxon>
        <taxon>Viridiplantae</taxon>
        <taxon>Streptophyta</taxon>
        <taxon>Embryophyta</taxon>
        <taxon>Tracheophyta</taxon>
        <taxon>Spermatophyta</taxon>
        <taxon>Magnoliopsida</taxon>
        <taxon>eudicotyledons</taxon>
        <taxon>Gunneridae</taxon>
        <taxon>Pentapetalae</taxon>
        <taxon>rosids</taxon>
        <taxon>fabids</taxon>
        <taxon>Fabales</taxon>
        <taxon>Fabaceae</taxon>
        <taxon>Papilionoideae</taxon>
        <taxon>50 kb inversion clade</taxon>
        <taxon>NPAAA clade</taxon>
        <taxon>indigoferoid/millettioid clade</taxon>
        <taxon>Phaseoleae</taxon>
        <taxon>Vigna</taxon>
    </lineage>
</organism>
<dbReference type="Pfam" id="PF04195">
    <property type="entry name" value="Transposase_28"/>
    <property type="match status" value="1"/>
</dbReference>
<dbReference type="OMA" id="WKKETED"/>
<dbReference type="InterPro" id="IPR007321">
    <property type="entry name" value="Transposase_28"/>
</dbReference>
<dbReference type="Proteomes" id="UP000053144">
    <property type="component" value="Chromosome 1"/>
</dbReference>
<evidence type="ECO:0000259" key="3">
    <source>
        <dbReference type="Pfam" id="PF04195"/>
    </source>
</evidence>
<feature type="region of interest" description="Disordered" evidence="2">
    <location>
        <begin position="341"/>
        <end position="443"/>
    </location>
</feature>
<name>A0A0L9TPD6_PHAAN</name>
<evidence type="ECO:0000256" key="2">
    <source>
        <dbReference type="SAM" id="MobiDB-lite"/>
    </source>
</evidence>
<feature type="coiled-coil region" evidence="1">
    <location>
        <begin position="521"/>
        <end position="618"/>
    </location>
</feature>
<dbReference type="EMBL" id="CM003371">
    <property type="protein sequence ID" value="KOM31999.1"/>
    <property type="molecule type" value="Genomic_DNA"/>
</dbReference>
<feature type="compositionally biased region" description="Basic and acidic residues" evidence="2">
    <location>
        <begin position="424"/>
        <end position="433"/>
    </location>
</feature>
<feature type="compositionally biased region" description="Polar residues" evidence="2">
    <location>
        <begin position="405"/>
        <end position="415"/>
    </location>
</feature>
<keyword evidence="1" id="KW-0175">Coiled coil</keyword>
<feature type="region of interest" description="Disordered" evidence="2">
    <location>
        <begin position="1"/>
        <end position="35"/>
    </location>
</feature>
<evidence type="ECO:0000313" key="4">
    <source>
        <dbReference type="EMBL" id="KOM31999.1"/>
    </source>
</evidence>
<proteinExistence type="predicted"/>
<dbReference type="PANTHER" id="PTHR31099:SF28">
    <property type="entry name" value="F5J5.12"/>
    <property type="match status" value="1"/>
</dbReference>
<sequence length="688" mass="75763">MAVVHTESSGSESSGGVRGGGGSARSGGDSPSSVSSRFLDEAVEFSGPGLEASSAAGDRIFHGVPLFLLQGGVRLEGSPFEPDGYGSVVFEWVPYVPSLYASAYGSLKDLAWRVNRTHIVRDPEDSRLIRAGVSLRNERVFYERRSSPDDFFYMYVNFFTHLFIRVPFTKFQMAVLREANVAPAQLHPNSWAAVQAFLAMCLAMGITPTIPVFFHYFEVRPPPRGGWVSFTSVRERALFRPFSDSFKNFKHHYFKIIIDTAGRHEFHDGEGRPLFPFYWTREPRKIKAFPVGAMSPSDLEAVRTINALPRRISARGLVECLSLEDCGQKAFELMTTRAPRQSNYMASRKRGGASSSSARPKVAPRPPPLRSSGGRLPPMQAGEPTARGKTSGLDPLPDFGAVQVDPSSEAATTSGAPLRARKGKEKEKDRERTPAIPLPGGIFSPAFSMSDRTKFHMSSSQRALIEPLSEVELTNAMLEMSTRAASLAWYLKEFADRPGMEEVRSELLAEKKNSTSLQSAMEQMILNQDEYDKRIEQLEAELEKSKKEAAEANDRLAVARGDGERLMRECDQLKAKVSHLQSSEAELRKTNQLLSADLAKANDKVAELEATIVFEHEEGFNKALRQASLLAGIQEPYALGFDIEKDVFDGVLVDLNTVGVEDPATEVPSGVVEAAEAGRAELEADRAN</sequence>